<dbReference type="GO" id="GO:1990189">
    <property type="term" value="F:protein N-terminal-serine acetyltransferase activity"/>
    <property type="evidence" value="ECO:0007669"/>
    <property type="project" value="TreeGrafter"/>
</dbReference>
<dbReference type="Gene3D" id="3.40.630.30">
    <property type="match status" value="1"/>
</dbReference>
<reference evidence="2 3" key="1">
    <citation type="submission" date="2018-10" db="EMBL/GenBank/DDBJ databases">
        <title>Complete Genome Sequence and Transcriptomic Profiles of a Marine Bacterium, Pseudoalteromonas agarivorans Hao 2018.</title>
        <authorList>
            <person name="Hao L."/>
        </authorList>
    </citation>
    <scope>NUCLEOTIDE SEQUENCE [LARGE SCALE GENOMIC DNA]</scope>
    <source>
        <strain evidence="2 3">Hao 2018</strain>
    </source>
</reference>
<dbReference type="InterPro" id="IPR000182">
    <property type="entry name" value="GNAT_dom"/>
</dbReference>
<dbReference type="GO" id="GO:0008999">
    <property type="term" value="F:protein-N-terminal-alanine acetyltransferase activity"/>
    <property type="evidence" value="ECO:0007669"/>
    <property type="project" value="TreeGrafter"/>
</dbReference>
<name>A0AAD0TZA3_9GAMM</name>
<dbReference type="EMBL" id="CP033065">
    <property type="protein sequence ID" value="AYM87037.1"/>
    <property type="molecule type" value="Genomic_DNA"/>
</dbReference>
<dbReference type="AlphaFoldDB" id="A0AAD0TZA3"/>
<accession>A0AAD0TZA3</accession>
<dbReference type="InterPro" id="IPR051908">
    <property type="entry name" value="Ribosomal_N-acetyltransferase"/>
</dbReference>
<dbReference type="PANTHER" id="PTHR43441:SF11">
    <property type="entry name" value="RIBOSOMAL-PROTEIN-SERINE ACETYLTRANSFERASE"/>
    <property type="match status" value="1"/>
</dbReference>
<evidence type="ECO:0000313" key="2">
    <source>
        <dbReference type="EMBL" id="AYM87037.1"/>
    </source>
</evidence>
<dbReference type="GO" id="GO:0005737">
    <property type="term" value="C:cytoplasm"/>
    <property type="evidence" value="ECO:0007669"/>
    <property type="project" value="TreeGrafter"/>
</dbReference>
<sequence>MEKYLHIKISKDIKLSPLLESDAPDVLRLVNENRINLAKYLYWVKDVSDIASAHKYIFERVNSGKSGSRWFKINFKGKFCGVFAIKSICPDSAVAELGYWLAQNAHGNGIISQIISKAPQLLTSTHVKFIEFRCLERNEASIKVALKSGALLVDVIPNFLVANNVLQNLNIYRTPVK</sequence>
<proteinExistence type="predicted"/>
<evidence type="ECO:0000313" key="3">
    <source>
        <dbReference type="Proteomes" id="UP000279995"/>
    </source>
</evidence>
<feature type="domain" description="N-acetyltransferase" evidence="1">
    <location>
        <begin position="14"/>
        <end position="150"/>
    </location>
</feature>
<evidence type="ECO:0000259" key="1">
    <source>
        <dbReference type="Pfam" id="PF13302"/>
    </source>
</evidence>
<protein>
    <submittedName>
        <fullName evidence="2">N-acetyltransferase</fullName>
    </submittedName>
</protein>
<dbReference type="SUPFAM" id="SSF55729">
    <property type="entry name" value="Acyl-CoA N-acyltransferases (Nat)"/>
    <property type="match status" value="1"/>
</dbReference>
<dbReference type="Proteomes" id="UP000279995">
    <property type="component" value="Chromosome I"/>
</dbReference>
<organism evidence="2 3">
    <name type="scientific">Pseudoalteromonas agarivorans</name>
    <dbReference type="NCBI Taxonomy" id="176102"/>
    <lineage>
        <taxon>Bacteria</taxon>
        <taxon>Pseudomonadati</taxon>
        <taxon>Pseudomonadota</taxon>
        <taxon>Gammaproteobacteria</taxon>
        <taxon>Alteromonadales</taxon>
        <taxon>Pseudoalteromonadaceae</taxon>
        <taxon>Pseudoalteromonas</taxon>
    </lineage>
</organism>
<dbReference type="InterPro" id="IPR016181">
    <property type="entry name" value="Acyl_CoA_acyltransferase"/>
</dbReference>
<dbReference type="RefSeq" id="WP_121637699.1">
    <property type="nucleotide sequence ID" value="NZ_CP033065.1"/>
</dbReference>
<dbReference type="Pfam" id="PF13302">
    <property type="entry name" value="Acetyltransf_3"/>
    <property type="match status" value="1"/>
</dbReference>
<dbReference type="PANTHER" id="PTHR43441">
    <property type="entry name" value="RIBOSOMAL-PROTEIN-SERINE ACETYLTRANSFERASE"/>
    <property type="match status" value="1"/>
</dbReference>
<gene>
    <name evidence="2" type="ORF">D9T18_10170</name>
</gene>